<dbReference type="InterPro" id="IPR002470">
    <property type="entry name" value="Peptidase_S9A"/>
</dbReference>
<dbReference type="InterPro" id="IPR001375">
    <property type="entry name" value="Peptidase_S9_cat"/>
</dbReference>
<keyword evidence="9" id="KW-1185">Reference proteome</keyword>
<gene>
    <name evidence="8" type="primary">ptrB</name>
    <name evidence="8" type="ORF">LuPra_02909</name>
</gene>
<dbReference type="EC" id="3.4.21.83" evidence="8"/>
<dbReference type="InterPro" id="IPR029058">
    <property type="entry name" value="AB_hydrolase_fold"/>
</dbReference>
<proteinExistence type="inferred from homology"/>
<dbReference type="InterPro" id="IPR023302">
    <property type="entry name" value="Pept_S9A_N"/>
</dbReference>
<evidence type="ECO:0000313" key="8">
    <source>
        <dbReference type="EMBL" id="AMY09685.1"/>
    </source>
</evidence>
<evidence type="ECO:0000256" key="3">
    <source>
        <dbReference type="ARBA" id="ARBA00022801"/>
    </source>
</evidence>
<reference evidence="9" key="2">
    <citation type="submission" date="2016-04" db="EMBL/GenBank/DDBJ databases">
        <title>First Complete Genome Sequence of a Subdivision 6 Acidobacterium.</title>
        <authorList>
            <person name="Huang S."/>
            <person name="Vieira S."/>
            <person name="Bunk B."/>
            <person name="Riedel T."/>
            <person name="Sproeer C."/>
            <person name="Overmann J."/>
        </authorList>
    </citation>
    <scope>NUCLEOTIDE SEQUENCE [LARGE SCALE GENOMIC DNA]</scope>
    <source>
        <strain evidence="9">DSM 100886 HEG_-6_39</strain>
    </source>
</reference>
<dbReference type="PRINTS" id="PR00862">
    <property type="entry name" value="PROLIGOPTASE"/>
</dbReference>
<dbReference type="InterPro" id="IPR051543">
    <property type="entry name" value="Serine_Peptidase_S9A"/>
</dbReference>
<dbReference type="SUPFAM" id="SSF50993">
    <property type="entry name" value="Peptidase/esterase 'gauge' domain"/>
    <property type="match status" value="1"/>
</dbReference>
<accession>A0A143PM56</accession>
<dbReference type="SUPFAM" id="SSF53474">
    <property type="entry name" value="alpha/beta-Hydrolases"/>
    <property type="match status" value="1"/>
</dbReference>
<organism evidence="8 9">
    <name type="scientific">Luteitalea pratensis</name>
    <dbReference type="NCBI Taxonomy" id="1855912"/>
    <lineage>
        <taxon>Bacteria</taxon>
        <taxon>Pseudomonadati</taxon>
        <taxon>Acidobacteriota</taxon>
        <taxon>Vicinamibacteria</taxon>
        <taxon>Vicinamibacterales</taxon>
        <taxon>Vicinamibacteraceae</taxon>
        <taxon>Luteitalea</taxon>
    </lineage>
</organism>
<feature type="domain" description="Peptidase S9A N-terminal" evidence="7">
    <location>
        <begin position="28"/>
        <end position="427"/>
    </location>
</feature>
<feature type="chain" id="PRO_5007511651" evidence="5">
    <location>
        <begin position="23"/>
        <end position="715"/>
    </location>
</feature>
<evidence type="ECO:0000256" key="5">
    <source>
        <dbReference type="SAM" id="SignalP"/>
    </source>
</evidence>
<keyword evidence="3 8" id="KW-0378">Hydrolase</keyword>
<sequence precursor="true">MNIRSLRLAATLAVAHAAPLMAQTPLPPVAAQKPHVVTSPHGDRQDPYYWLRDDTRTSPELLEHLKAENAYTEAVLAPVKGLREQLFEELKGRIKPDDEAPPWRMRDYLYSTRFLAGKDYAVNVRRPAAGGAEQVMVDQNALAAGHSYFSLGQWDVSLDNARLAYSTDTVGRRQYVIEFKDIATGKLYPEKLTGTSGNVAWAADNKTVFYVEIDPKTLLTKRVKRHVVGTDPATDVLVYEEPDESFYMGVSRTKDEAFLCIGVSSTVSSETRCIPAASPADPFKVLVARERDFEYDADHVAGRWVIRTNWQAKNFRVVQATEAAVGDRAQWQDVVPHRADVFVSAVEPFDSYLVVGERRDGLQRLRILDQAGQSRDVASEEAAYVMGIGVNREAGTTTLRYSYTSLTTPSTIYDLDMVTGARTLVKETPVLGGFDKTKYATERIWVTARDGARVPVSIVYRTDTKRDGTAPLYQFAYGSYGISTDPSFNSAWVSLLDRGFVMAIAHIRGGQEMGRAWYEDGKLLKKMNTFADFVDVTKALVALKYGAADKVFAMGGSAGGLLMGAIANLAPELYRGLVSHVPFVDVVTTMLDESIPLTTNEFDEWGNPKQKPYYDYMLAYSPYDQLHKASYPAMLVTTGLWDSQVQYWEPAKYVARLRTLDSSPSPVLLRVNMEAGHGGRSGRFTRLEQVALEYAFILQQLGKTSAAATSSASAR</sequence>
<dbReference type="PATRIC" id="fig|1813736.3.peg.3101"/>
<reference evidence="8 9" key="1">
    <citation type="journal article" date="2016" name="Genome Announc.">
        <title>First Complete Genome Sequence of a Subdivision 6 Acidobacterium Strain.</title>
        <authorList>
            <person name="Huang S."/>
            <person name="Vieira S."/>
            <person name="Bunk B."/>
            <person name="Riedel T."/>
            <person name="Sproer C."/>
            <person name="Overmann J."/>
        </authorList>
    </citation>
    <scope>NUCLEOTIDE SEQUENCE [LARGE SCALE GENOMIC DNA]</scope>
    <source>
        <strain evidence="9">DSM 100886 HEG_-6_39</strain>
    </source>
</reference>
<keyword evidence="4" id="KW-0720">Serine protease</keyword>
<dbReference type="EMBL" id="CP015136">
    <property type="protein sequence ID" value="AMY09685.1"/>
    <property type="molecule type" value="Genomic_DNA"/>
</dbReference>
<dbReference type="PANTHER" id="PTHR11757:SF19">
    <property type="entry name" value="PROLYL ENDOPEPTIDASE-LIKE"/>
    <property type="match status" value="1"/>
</dbReference>
<dbReference type="AlphaFoldDB" id="A0A143PM56"/>
<feature type="domain" description="Peptidase S9 prolyl oligopeptidase catalytic" evidence="6">
    <location>
        <begin position="487"/>
        <end position="703"/>
    </location>
</feature>
<evidence type="ECO:0000313" key="9">
    <source>
        <dbReference type="Proteomes" id="UP000076079"/>
    </source>
</evidence>
<dbReference type="OrthoDB" id="9801421at2"/>
<feature type="signal peptide" evidence="5">
    <location>
        <begin position="1"/>
        <end position="22"/>
    </location>
</feature>
<name>A0A143PM56_LUTPR</name>
<keyword evidence="5" id="KW-0732">Signal</keyword>
<evidence type="ECO:0000259" key="7">
    <source>
        <dbReference type="Pfam" id="PF02897"/>
    </source>
</evidence>
<evidence type="ECO:0000256" key="4">
    <source>
        <dbReference type="ARBA" id="ARBA00022825"/>
    </source>
</evidence>
<evidence type="ECO:0000256" key="2">
    <source>
        <dbReference type="ARBA" id="ARBA00022670"/>
    </source>
</evidence>
<dbReference type="GO" id="GO:0004252">
    <property type="term" value="F:serine-type endopeptidase activity"/>
    <property type="evidence" value="ECO:0007669"/>
    <property type="project" value="UniProtKB-EC"/>
</dbReference>
<comment type="similarity">
    <text evidence="1">Belongs to the peptidase S9A family.</text>
</comment>
<protein>
    <submittedName>
        <fullName evidence="8">Protease 2</fullName>
        <ecNumber evidence="8">3.4.21.83</ecNumber>
    </submittedName>
</protein>
<dbReference type="Pfam" id="PF02897">
    <property type="entry name" value="Peptidase_S9_N"/>
    <property type="match status" value="1"/>
</dbReference>
<dbReference type="STRING" id="1855912.LuPra_02909"/>
<dbReference type="Pfam" id="PF00326">
    <property type="entry name" value="Peptidase_S9"/>
    <property type="match status" value="1"/>
</dbReference>
<dbReference type="Proteomes" id="UP000076079">
    <property type="component" value="Chromosome"/>
</dbReference>
<evidence type="ECO:0000259" key="6">
    <source>
        <dbReference type="Pfam" id="PF00326"/>
    </source>
</evidence>
<dbReference type="KEGG" id="abac:LuPra_02909"/>
<keyword evidence="2 8" id="KW-0645">Protease</keyword>
<dbReference type="GO" id="GO:0006508">
    <property type="term" value="P:proteolysis"/>
    <property type="evidence" value="ECO:0007669"/>
    <property type="project" value="UniProtKB-KW"/>
</dbReference>
<dbReference type="Gene3D" id="2.130.10.120">
    <property type="entry name" value="Prolyl oligopeptidase, N-terminal domain"/>
    <property type="match status" value="1"/>
</dbReference>
<dbReference type="PANTHER" id="PTHR11757">
    <property type="entry name" value="PROTEASE FAMILY S9A OLIGOPEPTIDASE"/>
    <property type="match status" value="1"/>
</dbReference>
<dbReference type="Gene3D" id="3.40.50.1820">
    <property type="entry name" value="alpha/beta hydrolase"/>
    <property type="match status" value="1"/>
</dbReference>
<evidence type="ECO:0000256" key="1">
    <source>
        <dbReference type="ARBA" id="ARBA00005228"/>
    </source>
</evidence>